<keyword evidence="2" id="KW-0378">Hydrolase</keyword>
<keyword evidence="3" id="KW-1185">Reference proteome</keyword>
<dbReference type="PANTHER" id="PTHR14859:SF15">
    <property type="entry name" value="ENDONUCLEASE_EXONUCLEASE_PHOSPHATASE DOMAIN-CONTAINING PROTEIN"/>
    <property type="match status" value="1"/>
</dbReference>
<keyword evidence="2" id="KW-0540">Nuclease</keyword>
<sequence length="270" mass="30221">MLKLKNRIITSFFLVVFIFGLTVTVTQAKKKGLLLKILTYNIHHANPPSKPEFIDLKAIAKVINEKKPDLVALQEVDVNNRRSGSELDQAKELGRLTGMHHFFVKGIDYEGGAYGIAVLSKFPILKVDSLRLPMAEGSGGEPRVLAVVTVEPEKGKPVSFACTHLDLKEQNRILQSAAISDKLNQYKHPVILCGDFNAKPGSDVIDYFDQYFSRTKVEGAAAFTIPEKNPDREIDFVMYKPKTAFKQKKHLVIQEPYASDHLPVYVELAL</sequence>
<dbReference type="AlphaFoldDB" id="A0A1H7ST85"/>
<organism evidence="2 3">
    <name type="scientific">Olivibacter domesticus</name>
    <name type="common">Pseudosphingobacterium domesticum</name>
    <dbReference type="NCBI Taxonomy" id="407022"/>
    <lineage>
        <taxon>Bacteria</taxon>
        <taxon>Pseudomonadati</taxon>
        <taxon>Bacteroidota</taxon>
        <taxon>Sphingobacteriia</taxon>
        <taxon>Sphingobacteriales</taxon>
        <taxon>Sphingobacteriaceae</taxon>
        <taxon>Olivibacter</taxon>
    </lineage>
</organism>
<dbReference type="GO" id="GO:0004519">
    <property type="term" value="F:endonuclease activity"/>
    <property type="evidence" value="ECO:0007669"/>
    <property type="project" value="UniProtKB-KW"/>
</dbReference>
<dbReference type="SUPFAM" id="SSF56219">
    <property type="entry name" value="DNase I-like"/>
    <property type="match status" value="1"/>
</dbReference>
<gene>
    <name evidence="2" type="ORF">SAMN05661044_03348</name>
</gene>
<evidence type="ECO:0000259" key="1">
    <source>
        <dbReference type="Pfam" id="PF03372"/>
    </source>
</evidence>
<dbReference type="Proteomes" id="UP000199421">
    <property type="component" value="Unassembled WGS sequence"/>
</dbReference>
<reference evidence="3" key="1">
    <citation type="submission" date="2016-10" db="EMBL/GenBank/DDBJ databases">
        <authorList>
            <person name="Varghese N."/>
            <person name="Submissions S."/>
        </authorList>
    </citation>
    <scope>NUCLEOTIDE SEQUENCE [LARGE SCALE GENOMIC DNA]</scope>
    <source>
        <strain evidence="3">DSM 18733</strain>
    </source>
</reference>
<evidence type="ECO:0000313" key="3">
    <source>
        <dbReference type="Proteomes" id="UP000199421"/>
    </source>
</evidence>
<dbReference type="STRING" id="407022.SAMN05661044_03348"/>
<dbReference type="InterPro" id="IPR036691">
    <property type="entry name" value="Endo/exonu/phosph_ase_sf"/>
</dbReference>
<name>A0A1H7ST85_OLID1</name>
<dbReference type="RefSeq" id="WP_093326481.1">
    <property type="nucleotide sequence ID" value="NZ_FOAF01000003.1"/>
</dbReference>
<dbReference type="GO" id="GO:0016020">
    <property type="term" value="C:membrane"/>
    <property type="evidence" value="ECO:0007669"/>
    <property type="project" value="GOC"/>
</dbReference>
<protein>
    <submittedName>
        <fullName evidence="2">Metal-dependent hydrolase, endonuclease/exonuclease/phosphatase family</fullName>
    </submittedName>
</protein>
<dbReference type="EMBL" id="FOAF01000003">
    <property type="protein sequence ID" value="SEL75306.1"/>
    <property type="molecule type" value="Genomic_DNA"/>
</dbReference>
<dbReference type="PANTHER" id="PTHR14859">
    <property type="entry name" value="CALCOFLUOR WHITE HYPERSENSITIVE PROTEIN PRECURSOR"/>
    <property type="match status" value="1"/>
</dbReference>
<accession>A0A1H7ST85</accession>
<dbReference type="GO" id="GO:0004527">
    <property type="term" value="F:exonuclease activity"/>
    <property type="evidence" value="ECO:0007669"/>
    <property type="project" value="UniProtKB-KW"/>
</dbReference>
<dbReference type="Gene3D" id="3.60.10.10">
    <property type="entry name" value="Endonuclease/exonuclease/phosphatase"/>
    <property type="match status" value="1"/>
</dbReference>
<evidence type="ECO:0000313" key="2">
    <source>
        <dbReference type="EMBL" id="SEL75306.1"/>
    </source>
</evidence>
<feature type="domain" description="Endonuclease/exonuclease/phosphatase" evidence="1">
    <location>
        <begin position="38"/>
        <end position="261"/>
    </location>
</feature>
<dbReference type="OrthoDB" id="5447300at2"/>
<keyword evidence="2" id="KW-0269">Exonuclease</keyword>
<dbReference type="Pfam" id="PF03372">
    <property type="entry name" value="Exo_endo_phos"/>
    <property type="match status" value="1"/>
</dbReference>
<proteinExistence type="predicted"/>
<keyword evidence="2" id="KW-0255">Endonuclease</keyword>
<dbReference type="InterPro" id="IPR005135">
    <property type="entry name" value="Endo/exonuclease/phosphatase"/>
</dbReference>
<dbReference type="InterPro" id="IPR051916">
    <property type="entry name" value="GPI-anchor_lipid_remodeler"/>
</dbReference>
<dbReference type="GO" id="GO:0006506">
    <property type="term" value="P:GPI anchor biosynthetic process"/>
    <property type="evidence" value="ECO:0007669"/>
    <property type="project" value="TreeGrafter"/>
</dbReference>